<reference evidence="1" key="1">
    <citation type="journal article" date="2023" name="Int. J. Syst. Evol. Microbiol.">
        <title>Collibacillus ludicampi gen. nov., sp. nov., a new soil bacterium of the family Alicyclobacillaceae.</title>
        <authorList>
            <person name="Jojima T."/>
            <person name="Ioku Y."/>
            <person name="Fukuta Y."/>
            <person name="Shirasaka N."/>
            <person name="Matsumura Y."/>
            <person name="Mori M."/>
        </authorList>
    </citation>
    <scope>NUCLEOTIDE SEQUENCE</scope>
    <source>
        <strain evidence="1">TP075</strain>
    </source>
</reference>
<evidence type="ECO:0000313" key="1">
    <source>
        <dbReference type="EMBL" id="GIM48411.1"/>
    </source>
</evidence>
<proteinExistence type="predicted"/>
<dbReference type="RefSeq" id="WP_282201291.1">
    <property type="nucleotide sequence ID" value="NZ_BOQE01000001.1"/>
</dbReference>
<comment type="caution">
    <text evidence="1">The sequence shown here is derived from an EMBL/GenBank/DDBJ whole genome shotgun (WGS) entry which is preliminary data.</text>
</comment>
<name>A0AAV4LKT1_9BACL</name>
<accession>A0AAV4LKT1</accession>
<dbReference type="AlphaFoldDB" id="A0AAV4LKT1"/>
<keyword evidence="2" id="KW-1185">Reference proteome</keyword>
<sequence length="61" mass="7275">MLRLLERDGTLPDLQTFRDKTEQEWMKVEATQVDTTFLSPEEVAAYVLELVKERKQECFRI</sequence>
<gene>
    <name evidence="1" type="ORF">DNHGIG_39600</name>
</gene>
<protein>
    <submittedName>
        <fullName evidence="1">Uncharacterized protein</fullName>
    </submittedName>
</protein>
<dbReference type="EMBL" id="BOQE01000001">
    <property type="protein sequence ID" value="GIM48411.1"/>
    <property type="molecule type" value="Genomic_DNA"/>
</dbReference>
<organism evidence="1 2">
    <name type="scientific">Collibacillus ludicampi</name>
    <dbReference type="NCBI Taxonomy" id="2771369"/>
    <lineage>
        <taxon>Bacteria</taxon>
        <taxon>Bacillati</taxon>
        <taxon>Bacillota</taxon>
        <taxon>Bacilli</taxon>
        <taxon>Bacillales</taxon>
        <taxon>Alicyclobacillaceae</taxon>
        <taxon>Collibacillus</taxon>
    </lineage>
</organism>
<dbReference type="Proteomes" id="UP001057291">
    <property type="component" value="Unassembled WGS sequence"/>
</dbReference>
<evidence type="ECO:0000313" key="2">
    <source>
        <dbReference type="Proteomes" id="UP001057291"/>
    </source>
</evidence>